<evidence type="ECO:0000256" key="12">
    <source>
        <dbReference type="SAM" id="MobiDB-lite"/>
    </source>
</evidence>
<reference evidence="13" key="1">
    <citation type="submission" date="2021-03" db="EMBL/GenBank/DDBJ databases">
        <title>Chromosome level genome of the anhydrobiotic midge Polypedilum vanderplanki.</title>
        <authorList>
            <person name="Yoshida Y."/>
            <person name="Kikawada T."/>
            <person name="Gusev O."/>
        </authorList>
    </citation>
    <scope>NUCLEOTIDE SEQUENCE</scope>
    <source>
        <strain evidence="13">NIAS01</strain>
        <tissue evidence="13">Whole body or cell culture</tissue>
    </source>
</reference>
<comment type="subunit">
    <text evidence="11">Interacts with BRI3BP. Interacts with MGAT1 and IFITM3.</text>
</comment>
<gene>
    <name evidence="13" type="ORF">PVAND_017443</name>
</gene>
<evidence type="ECO:0000256" key="2">
    <source>
        <dbReference type="ARBA" id="ARBA00004556"/>
    </source>
</evidence>
<comment type="caution">
    <text evidence="13">The sequence shown here is derived from an EMBL/GenBank/DDBJ whole genome shotgun (WGS) entry which is preliminary data.</text>
</comment>
<evidence type="ECO:0000256" key="3">
    <source>
        <dbReference type="ARBA" id="ARBA00008090"/>
    </source>
</evidence>
<dbReference type="PANTHER" id="PTHR13551">
    <property type="entry name" value="BRAIN PROTEIN I3"/>
    <property type="match status" value="1"/>
</dbReference>
<dbReference type="OrthoDB" id="2564984at2759"/>
<evidence type="ECO:0000256" key="5">
    <source>
        <dbReference type="ARBA" id="ARBA00022692"/>
    </source>
</evidence>
<sequence length="129" mass="14093">MNDNKDPPPPYDFADVYTKPEKKLETKNIYPEIPLVPTAPESTETKPDMNTYGSITGENFLEVDPPPAEPVAPMTNIESDTCPICRIGIIEPSYSTLGICLGVFCFPVGIICCKLCRSKKCANCGAVFD</sequence>
<evidence type="ECO:0000256" key="10">
    <source>
        <dbReference type="ARBA" id="ARBA00035449"/>
    </source>
</evidence>
<comment type="similarity">
    <text evidence="3">Belongs to the BRI3 family.</text>
</comment>
<dbReference type="Pfam" id="PF10164">
    <property type="entry name" value="BRI3"/>
    <property type="match status" value="1"/>
</dbReference>
<dbReference type="EMBL" id="JADBJN010000004">
    <property type="protein sequence ID" value="KAG5669556.1"/>
    <property type="molecule type" value="Genomic_DNA"/>
</dbReference>
<keyword evidence="4" id="KW-0963">Cytoplasm</keyword>
<keyword evidence="8" id="KW-0458">Lysosome</keyword>
<accession>A0A9J6BIA8</accession>
<evidence type="ECO:0000313" key="14">
    <source>
        <dbReference type="Proteomes" id="UP001107558"/>
    </source>
</evidence>
<dbReference type="Proteomes" id="UP001107558">
    <property type="component" value="Chromosome 4"/>
</dbReference>
<dbReference type="PANTHER" id="PTHR13551:SF1">
    <property type="entry name" value="MEMBRANE PROTEIN BRI3"/>
    <property type="match status" value="1"/>
</dbReference>
<evidence type="ECO:0000256" key="7">
    <source>
        <dbReference type="ARBA" id="ARBA00023136"/>
    </source>
</evidence>
<evidence type="ECO:0000256" key="9">
    <source>
        <dbReference type="ARBA" id="ARBA00035284"/>
    </source>
</evidence>
<evidence type="ECO:0000313" key="13">
    <source>
        <dbReference type="EMBL" id="KAG5669556.1"/>
    </source>
</evidence>
<keyword evidence="7" id="KW-0472">Membrane</keyword>
<protein>
    <recommendedName>
        <fullName evidence="9">Membrane protein BRI3</fullName>
    </recommendedName>
    <alternativeName>
        <fullName evidence="10">Brain protein I3</fullName>
    </alternativeName>
</protein>
<dbReference type="AlphaFoldDB" id="A0A9J6BIA8"/>
<keyword evidence="14" id="KW-1185">Reference proteome</keyword>
<evidence type="ECO:0000256" key="11">
    <source>
        <dbReference type="ARBA" id="ARBA00046593"/>
    </source>
</evidence>
<comment type="subcellular location">
    <subcellularLocation>
        <location evidence="2">Cytoplasm</location>
        <location evidence="2">Perinuclear region</location>
    </subcellularLocation>
    <subcellularLocation>
        <location evidence="1">Lysosome membrane</location>
        <topology evidence="1">Multi-pass membrane protein</topology>
    </subcellularLocation>
</comment>
<dbReference type="GO" id="GO:0048471">
    <property type="term" value="C:perinuclear region of cytoplasm"/>
    <property type="evidence" value="ECO:0007669"/>
    <property type="project" value="UniProtKB-SubCell"/>
</dbReference>
<evidence type="ECO:0000256" key="1">
    <source>
        <dbReference type="ARBA" id="ARBA00004155"/>
    </source>
</evidence>
<dbReference type="GO" id="GO:0005765">
    <property type="term" value="C:lysosomal membrane"/>
    <property type="evidence" value="ECO:0007669"/>
    <property type="project" value="UniProtKB-SubCell"/>
</dbReference>
<evidence type="ECO:0000256" key="4">
    <source>
        <dbReference type="ARBA" id="ARBA00022490"/>
    </source>
</evidence>
<evidence type="ECO:0000256" key="8">
    <source>
        <dbReference type="ARBA" id="ARBA00023228"/>
    </source>
</evidence>
<organism evidence="13 14">
    <name type="scientific">Polypedilum vanderplanki</name>
    <name type="common">Sleeping chironomid midge</name>
    <dbReference type="NCBI Taxonomy" id="319348"/>
    <lineage>
        <taxon>Eukaryota</taxon>
        <taxon>Metazoa</taxon>
        <taxon>Ecdysozoa</taxon>
        <taxon>Arthropoda</taxon>
        <taxon>Hexapoda</taxon>
        <taxon>Insecta</taxon>
        <taxon>Pterygota</taxon>
        <taxon>Neoptera</taxon>
        <taxon>Endopterygota</taxon>
        <taxon>Diptera</taxon>
        <taxon>Nematocera</taxon>
        <taxon>Chironomoidea</taxon>
        <taxon>Chironomidae</taxon>
        <taxon>Chironominae</taxon>
        <taxon>Polypedilum</taxon>
        <taxon>Polypedilum</taxon>
    </lineage>
</organism>
<feature type="region of interest" description="Disordered" evidence="12">
    <location>
        <begin position="35"/>
        <end position="72"/>
    </location>
</feature>
<keyword evidence="6" id="KW-1133">Transmembrane helix</keyword>
<proteinExistence type="inferred from homology"/>
<evidence type="ECO:0000256" key="6">
    <source>
        <dbReference type="ARBA" id="ARBA00022989"/>
    </source>
</evidence>
<name>A0A9J6BIA8_POLVA</name>
<keyword evidence="5" id="KW-0812">Transmembrane</keyword>
<dbReference type="InterPro" id="IPR019317">
    <property type="entry name" value="BRI3"/>
</dbReference>